<organism evidence="1 2">
    <name type="scientific">Vasconcelosia minhoensis LEGE 07310</name>
    <dbReference type="NCBI Taxonomy" id="915328"/>
    <lineage>
        <taxon>Bacteria</taxon>
        <taxon>Bacillati</taxon>
        <taxon>Cyanobacteriota</taxon>
        <taxon>Cyanophyceae</taxon>
        <taxon>Nodosilineales</taxon>
        <taxon>Cymatolegaceae</taxon>
        <taxon>Vasconcelosia</taxon>
        <taxon>Vasconcelosia minhoensis</taxon>
    </lineage>
</organism>
<evidence type="ECO:0000313" key="2">
    <source>
        <dbReference type="Proteomes" id="UP000636505"/>
    </source>
</evidence>
<reference evidence="1" key="1">
    <citation type="submission" date="2020-10" db="EMBL/GenBank/DDBJ databases">
        <authorList>
            <person name="Castelo-Branco R."/>
            <person name="Eusebio N."/>
            <person name="Adriana R."/>
            <person name="Vieira A."/>
            <person name="Brugerolle De Fraissinette N."/>
            <person name="Rezende De Castro R."/>
            <person name="Schneider M.P."/>
            <person name="Vasconcelos V."/>
            <person name="Leao P.N."/>
        </authorList>
    </citation>
    <scope>NUCLEOTIDE SEQUENCE</scope>
    <source>
        <strain evidence="1">LEGE 07310</strain>
    </source>
</reference>
<accession>A0A8J7DPT9</accession>
<dbReference type="RefSeq" id="WP_193912081.1">
    <property type="nucleotide sequence ID" value="NZ_JADEXG010000098.1"/>
</dbReference>
<dbReference type="AlphaFoldDB" id="A0A8J7DPT9"/>
<comment type="caution">
    <text evidence="1">The sequence shown here is derived from an EMBL/GenBank/DDBJ whole genome shotgun (WGS) entry which is preliminary data.</text>
</comment>
<name>A0A8J7DPT9_9CYAN</name>
<sequence>MEGTWTWLENARILNRDYERLPEKHEGMIYVVMIRWMYEDSPTTSERGR</sequence>
<protein>
    <submittedName>
        <fullName evidence="1">Transposase</fullName>
    </submittedName>
</protein>
<keyword evidence="2" id="KW-1185">Reference proteome</keyword>
<dbReference type="EMBL" id="JADEXG010000098">
    <property type="protein sequence ID" value="MBE9080285.1"/>
    <property type="molecule type" value="Genomic_DNA"/>
</dbReference>
<evidence type="ECO:0000313" key="1">
    <source>
        <dbReference type="EMBL" id="MBE9080285.1"/>
    </source>
</evidence>
<dbReference type="Proteomes" id="UP000636505">
    <property type="component" value="Unassembled WGS sequence"/>
</dbReference>
<proteinExistence type="predicted"/>
<gene>
    <name evidence="1" type="ORF">IQ241_23855</name>
</gene>